<feature type="compositionally biased region" description="Basic and acidic residues" evidence="1">
    <location>
        <begin position="629"/>
        <end position="638"/>
    </location>
</feature>
<dbReference type="InterPro" id="IPR052744">
    <property type="entry name" value="GPAT/DAPAT"/>
</dbReference>
<feature type="region of interest" description="Disordered" evidence="1">
    <location>
        <begin position="720"/>
        <end position="756"/>
    </location>
</feature>
<feature type="domain" description="Phospholipid/glycerol acyltransferase" evidence="3">
    <location>
        <begin position="54"/>
        <end position="294"/>
    </location>
</feature>
<feature type="transmembrane region" description="Helical" evidence="2">
    <location>
        <begin position="492"/>
        <end position="513"/>
    </location>
</feature>
<keyword evidence="2" id="KW-0472">Membrane</keyword>
<organism evidence="4 5">
    <name type="scientific">Ampelomyces quisqualis</name>
    <name type="common">Powdery mildew agent</name>
    <dbReference type="NCBI Taxonomy" id="50730"/>
    <lineage>
        <taxon>Eukaryota</taxon>
        <taxon>Fungi</taxon>
        <taxon>Dikarya</taxon>
        <taxon>Ascomycota</taxon>
        <taxon>Pezizomycotina</taxon>
        <taxon>Dothideomycetes</taxon>
        <taxon>Pleosporomycetidae</taxon>
        <taxon>Pleosporales</taxon>
        <taxon>Pleosporineae</taxon>
        <taxon>Phaeosphaeriaceae</taxon>
        <taxon>Ampelomyces</taxon>
    </lineage>
</organism>
<keyword evidence="5" id="KW-1185">Reference proteome</keyword>
<dbReference type="GO" id="GO:0004366">
    <property type="term" value="F:glycerol-3-phosphate O-acyltransferase activity"/>
    <property type="evidence" value="ECO:0007669"/>
    <property type="project" value="TreeGrafter"/>
</dbReference>
<evidence type="ECO:0000256" key="2">
    <source>
        <dbReference type="SAM" id="Phobius"/>
    </source>
</evidence>
<feature type="compositionally biased region" description="Polar residues" evidence="1">
    <location>
        <begin position="649"/>
        <end position="661"/>
    </location>
</feature>
<dbReference type="Pfam" id="PF01553">
    <property type="entry name" value="Acyltransferase"/>
    <property type="match status" value="1"/>
</dbReference>
<proteinExistence type="predicted"/>
<evidence type="ECO:0000259" key="3">
    <source>
        <dbReference type="SMART" id="SM00563"/>
    </source>
</evidence>
<name>A0A6A5QA95_AMPQU</name>
<dbReference type="GO" id="GO:0008654">
    <property type="term" value="P:phospholipid biosynthetic process"/>
    <property type="evidence" value="ECO:0007669"/>
    <property type="project" value="TreeGrafter"/>
</dbReference>
<protein>
    <recommendedName>
        <fullName evidence="3">Phospholipid/glycerol acyltransferase domain-containing protein</fullName>
    </recommendedName>
</protein>
<gene>
    <name evidence="4" type="ORF">BDU57DRAFT_566718</name>
</gene>
<accession>A0A6A5QA95</accession>
<keyword evidence="2" id="KW-1133">Transmembrane helix</keyword>
<dbReference type="AlphaFoldDB" id="A0A6A5QA95"/>
<dbReference type="Proteomes" id="UP000800096">
    <property type="component" value="Unassembled WGS sequence"/>
</dbReference>
<feature type="transmembrane region" description="Helical" evidence="2">
    <location>
        <begin position="533"/>
        <end position="551"/>
    </location>
</feature>
<dbReference type="SMART" id="SM00563">
    <property type="entry name" value="PlsC"/>
    <property type="match status" value="1"/>
</dbReference>
<dbReference type="InterPro" id="IPR002123">
    <property type="entry name" value="Plipid/glycerol_acylTrfase"/>
</dbReference>
<keyword evidence="2" id="KW-0812">Transmembrane</keyword>
<dbReference type="OrthoDB" id="2427554at2759"/>
<evidence type="ECO:0000313" key="4">
    <source>
        <dbReference type="EMBL" id="KAF1911227.1"/>
    </source>
</evidence>
<feature type="region of interest" description="Disordered" evidence="1">
    <location>
        <begin position="616"/>
        <end position="696"/>
    </location>
</feature>
<evidence type="ECO:0000313" key="5">
    <source>
        <dbReference type="Proteomes" id="UP000800096"/>
    </source>
</evidence>
<dbReference type="PANTHER" id="PTHR31605:SF0">
    <property type="entry name" value="GLYCEROL-3-PHOSPHATE O-ACYLTRANSFERASE 1"/>
    <property type="match status" value="1"/>
</dbReference>
<reference evidence="4" key="1">
    <citation type="journal article" date="2020" name="Stud. Mycol.">
        <title>101 Dothideomycetes genomes: a test case for predicting lifestyles and emergence of pathogens.</title>
        <authorList>
            <person name="Haridas S."/>
            <person name="Albert R."/>
            <person name="Binder M."/>
            <person name="Bloem J."/>
            <person name="Labutti K."/>
            <person name="Salamov A."/>
            <person name="Andreopoulos B."/>
            <person name="Baker S."/>
            <person name="Barry K."/>
            <person name="Bills G."/>
            <person name="Bluhm B."/>
            <person name="Cannon C."/>
            <person name="Castanera R."/>
            <person name="Culley D."/>
            <person name="Daum C."/>
            <person name="Ezra D."/>
            <person name="Gonzalez J."/>
            <person name="Henrissat B."/>
            <person name="Kuo A."/>
            <person name="Liang C."/>
            <person name="Lipzen A."/>
            <person name="Lutzoni F."/>
            <person name="Magnuson J."/>
            <person name="Mondo S."/>
            <person name="Nolan M."/>
            <person name="Ohm R."/>
            <person name="Pangilinan J."/>
            <person name="Park H.-J."/>
            <person name="Ramirez L."/>
            <person name="Alfaro M."/>
            <person name="Sun H."/>
            <person name="Tritt A."/>
            <person name="Yoshinaga Y."/>
            <person name="Zwiers L.-H."/>
            <person name="Turgeon B."/>
            <person name="Goodwin S."/>
            <person name="Spatafora J."/>
            <person name="Crous P."/>
            <person name="Grigoriev I."/>
        </authorList>
    </citation>
    <scope>NUCLEOTIDE SEQUENCE</scope>
    <source>
        <strain evidence="4">HMLAC05119</strain>
    </source>
</reference>
<evidence type="ECO:0000256" key="1">
    <source>
        <dbReference type="SAM" id="MobiDB-lite"/>
    </source>
</evidence>
<dbReference type="EMBL" id="ML979146">
    <property type="protein sequence ID" value="KAF1911227.1"/>
    <property type="molecule type" value="Genomic_DNA"/>
</dbReference>
<dbReference type="PANTHER" id="PTHR31605">
    <property type="entry name" value="GLYCEROL-3-PHOSPHATE O-ACYLTRANSFERASE 1"/>
    <property type="match status" value="1"/>
</dbReference>
<feature type="transmembrane region" description="Helical" evidence="2">
    <location>
        <begin position="441"/>
        <end position="461"/>
    </location>
</feature>
<dbReference type="SUPFAM" id="SSF69593">
    <property type="entry name" value="Glycerol-3-phosphate (1)-acyltransferase"/>
    <property type="match status" value="1"/>
</dbReference>
<dbReference type="GO" id="GO:0016287">
    <property type="term" value="F:glycerone-phosphate O-acyltransferase activity"/>
    <property type="evidence" value="ECO:0007669"/>
    <property type="project" value="TreeGrafter"/>
</dbReference>
<sequence length="756" mass="84030">MAGAAKEKGKKPLAVMNKYVYDAFLWTFSILVELFFREVHPRSSWKVPKEGPVIFVCAPHANQQFVDPLMLMRVVKKEADRRIQFLIADKSMKRRFIGAMAGLTGVVPVGRAMDMTKPAQGKVYLPDPINDPCLLRGIGTNFEDDKLQIGGSIVLPKVDNKAATAEILEIKGPEEIRLKRGFKGGVAMQQLTGRNDMTKDGTFVEGAEAKKGRAEGFEGTDFKIAPKLDQTEVYDAVHTVLHHAGSIGIFPEGGSHDRTDLLPLKAGVAIMALGTVASKPDCNLKIIPVGMNYFHAHKFRSRAVIEFGTAIDVPAELARKFAGPGRREAIGKMLENVRQGLISVTVTTPDYDTLMVIQAVRRLYNSKGTKLPLPRVVELNRRLVQGYERYKSDPRIIELKKEVTVYNGKLRALGLRDHQVQVAKMHPVVAFGKFFYRLAKLVFLSVLVIPGTALFSLVFIATKLISIAKAKEALAASNVKVQARDVMATWKLLVAMGAAPLAYTWYILIGLYWYRYNNCAGYLPDGIRKRYLIIAQLVFYVTVTYGALRFGEVAMDILKSLGPLWKAMNPFSNSELAKLQNRREHLAQRVNDIINELGPEIYEDFYSKRIIQDPFSKEDAPATPPRVKSNRDAEKEGPQDVETYDFPVSPSSPGQLNTLPRNESFGDLANQDIFSSRPHTPKKSHSRNASSANLGGFTLKPFSTIDGNLDEVKKRLKDGVRSRMGKRRGSGVGGANGDGYESDEAEELVMRKRGTW</sequence>